<evidence type="ECO:0000313" key="13">
    <source>
        <dbReference type="EMBL" id="AKI99263.1"/>
    </source>
</evidence>
<feature type="domain" description="Methyl-accepting transducer" evidence="11">
    <location>
        <begin position="273"/>
        <end position="530"/>
    </location>
</feature>
<organism evidence="13 15">
    <name type="scientific">Archangium gephyra</name>
    <dbReference type="NCBI Taxonomy" id="48"/>
    <lineage>
        <taxon>Bacteria</taxon>
        <taxon>Pseudomonadati</taxon>
        <taxon>Myxococcota</taxon>
        <taxon>Myxococcia</taxon>
        <taxon>Myxococcales</taxon>
        <taxon>Cystobacterineae</taxon>
        <taxon>Archangiaceae</taxon>
        <taxon>Archangium</taxon>
    </lineage>
</organism>
<name>A0AAC8Q1L0_9BACT</name>
<dbReference type="InterPro" id="IPR003660">
    <property type="entry name" value="HAMP_dom"/>
</dbReference>
<dbReference type="KEGG" id="age:AA314_00890"/>
<dbReference type="GO" id="GO:0005886">
    <property type="term" value="C:plasma membrane"/>
    <property type="evidence" value="ECO:0007669"/>
    <property type="project" value="UniProtKB-SubCell"/>
</dbReference>
<dbReference type="Pfam" id="PF00672">
    <property type="entry name" value="HAMP"/>
    <property type="match status" value="1"/>
</dbReference>
<evidence type="ECO:0000313" key="14">
    <source>
        <dbReference type="EMBL" id="REG31168.1"/>
    </source>
</evidence>
<proteinExistence type="inferred from homology"/>
<evidence type="ECO:0000313" key="16">
    <source>
        <dbReference type="Proteomes" id="UP000256345"/>
    </source>
</evidence>
<dbReference type="SMART" id="SM00304">
    <property type="entry name" value="HAMP"/>
    <property type="match status" value="1"/>
</dbReference>
<evidence type="ECO:0000256" key="8">
    <source>
        <dbReference type="PROSITE-ProRule" id="PRU00284"/>
    </source>
</evidence>
<dbReference type="InterPro" id="IPR033480">
    <property type="entry name" value="sCache_2"/>
</dbReference>
<feature type="transmembrane region" description="Helical" evidence="10">
    <location>
        <begin position="196"/>
        <end position="214"/>
    </location>
</feature>
<evidence type="ECO:0000313" key="15">
    <source>
        <dbReference type="Proteomes" id="UP000035579"/>
    </source>
</evidence>
<feature type="compositionally biased region" description="Basic and acidic residues" evidence="9">
    <location>
        <begin position="543"/>
        <end position="562"/>
    </location>
</feature>
<reference evidence="14 16" key="2">
    <citation type="submission" date="2018-08" db="EMBL/GenBank/DDBJ databases">
        <title>Genomic Encyclopedia of Archaeal and Bacterial Type Strains, Phase II (KMG-II): from individual species to whole genera.</title>
        <authorList>
            <person name="Goeker M."/>
        </authorList>
    </citation>
    <scope>NUCLEOTIDE SEQUENCE [LARGE SCALE GENOMIC DNA]</scope>
    <source>
        <strain evidence="14 16">DSM 2261</strain>
    </source>
</reference>
<accession>A0AAC8Q1L0</accession>
<dbReference type="RefSeq" id="WP_063796857.1">
    <property type="nucleotide sequence ID" value="NZ_CP011509.1"/>
</dbReference>
<feature type="domain" description="HAMP" evidence="12">
    <location>
        <begin position="216"/>
        <end position="268"/>
    </location>
</feature>
<reference evidence="13 15" key="1">
    <citation type="submission" date="2015-05" db="EMBL/GenBank/DDBJ databases">
        <title>Genome assembly of Archangium gephyra DSM 2261.</title>
        <authorList>
            <person name="Sharma G."/>
            <person name="Subramanian S."/>
        </authorList>
    </citation>
    <scope>NUCLEOTIDE SEQUENCE [LARGE SCALE GENOMIC DNA]</scope>
    <source>
        <strain evidence="13 15">DSM 2261</strain>
    </source>
</reference>
<keyword evidence="6 8" id="KW-0807">Transducer</keyword>
<gene>
    <name evidence="13" type="ORF">AA314_00890</name>
    <name evidence="14" type="ORF">ATI61_106638</name>
</gene>
<keyword evidence="2" id="KW-1003">Cell membrane</keyword>
<dbReference type="Pfam" id="PF00015">
    <property type="entry name" value="MCPsignal"/>
    <property type="match status" value="1"/>
</dbReference>
<dbReference type="EMBL" id="CP011509">
    <property type="protein sequence ID" value="AKI99263.1"/>
    <property type="molecule type" value="Genomic_DNA"/>
</dbReference>
<keyword evidence="5 10" id="KW-0472">Membrane</keyword>
<dbReference type="PANTHER" id="PTHR32089:SF112">
    <property type="entry name" value="LYSOZYME-LIKE PROTEIN-RELATED"/>
    <property type="match status" value="1"/>
</dbReference>
<evidence type="ECO:0000259" key="11">
    <source>
        <dbReference type="PROSITE" id="PS50111"/>
    </source>
</evidence>
<comment type="similarity">
    <text evidence="7">Belongs to the methyl-accepting chemotaxis (MCP) protein family.</text>
</comment>
<dbReference type="Proteomes" id="UP000035579">
    <property type="component" value="Chromosome"/>
</dbReference>
<dbReference type="Gene3D" id="1.10.287.950">
    <property type="entry name" value="Methyl-accepting chemotaxis protein"/>
    <property type="match status" value="1"/>
</dbReference>
<dbReference type="CDD" id="cd06225">
    <property type="entry name" value="HAMP"/>
    <property type="match status" value="1"/>
</dbReference>
<evidence type="ECO:0000256" key="2">
    <source>
        <dbReference type="ARBA" id="ARBA00022475"/>
    </source>
</evidence>
<evidence type="ECO:0000256" key="9">
    <source>
        <dbReference type="SAM" id="MobiDB-lite"/>
    </source>
</evidence>
<dbReference type="Gene3D" id="3.30.450.20">
    <property type="entry name" value="PAS domain"/>
    <property type="match status" value="1"/>
</dbReference>
<feature type="transmembrane region" description="Helical" evidence="10">
    <location>
        <begin position="15"/>
        <end position="38"/>
    </location>
</feature>
<keyword evidence="16" id="KW-1185">Reference proteome</keyword>
<dbReference type="PROSITE" id="PS50885">
    <property type="entry name" value="HAMP"/>
    <property type="match status" value="1"/>
</dbReference>
<dbReference type="GO" id="GO:0007165">
    <property type="term" value="P:signal transduction"/>
    <property type="evidence" value="ECO:0007669"/>
    <property type="project" value="UniProtKB-KW"/>
</dbReference>
<dbReference type="Gene3D" id="6.10.340.10">
    <property type="match status" value="1"/>
</dbReference>
<evidence type="ECO:0000256" key="10">
    <source>
        <dbReference type="SAM" id="Phobius"/>
    </source>
</evidence>
<dbReference type="EMBL" id="QUMU01000006">
    <property type="protein sequence ID" value="REG31168.1"/>
    <property type="molecule type" value="Genomic_DNA"/>
</dbReference>
<evidence type="ECO:0000256" key="7">
    <source>
        <dbReference type="ARBA" id="ARBA00029447"/>
    </source>
</evidence>
<protein>
    <submittedName>
        <fullName evidence="13">Methyl-accepting chemotaxis protein I</fullName>
    </submittedName>
    <submittedName>
        <fullName evidence="14">Methyl-accepting chemotaxis sensory transducer with Cache sensor</fullName>
    </submittedName>
</protein>
<evidence type="ECO:0000256" key="5">
    <source>
        <dbReference type="ARBA" id="ARBA00023136"/>
    </source>
</evidence>
<keyword evidence="3 10" id="KW-0812">Transmembrane</keyword>
<evidence type="ECO:0000256" key="4">
    <source>
        <dbReference type="ARBA" id="ARBA00022989"/>
    </source>
</evidence>
<dbReference type="Proteomes" id="UP000256345">
    <property type="component" value="Unassembled WGS sequence"/>
</dbReference>
<dbReference type="SMART" id="SM01049">
    <property type="entry name" value="Cache_2"/>
    <property type="match status" value="1"/>
</dbReference>
<dbReference type="PROSITE" id="PS50111">
    <property type="entry name" value="CHEMOTAXIS_TRANSDUC_2"/>
    <property type="match status" value="1"/>
</dbReference>
<comment type="subcellular location">
    <subcellularLocation>
        <location evidence="1">Cell membrane</location>
        <topology evidence="1">Multi-pass membrane protein</topology>
    </subcellularLocation>
</comment>
<evidence type="ECO:0000256" key="1">
    <source>
        <dbReference type="ARBA" id="ARBA00004651"/>
    </source>
</evidence>
<dbReference type="AlphaFoldDB" id="A0AAC8Q1L0"/>
<evidence type="ECO:0000256" key="3">
    <source>
        <dbReference type="ARBA" id="ARBA00022692"/>
    </source>
</evidence>
<dbReference type="InterPro" id="IPR004089">
    <property type="entry name" value="MCPsignal_dom"/>
</dbReference>
<evidence type="ECO:0000259" key="12">
    <source>
        <dbReference type="PROSITE" id="PS50885"/>
    </source>
</evidence>
<sequence length="576" mass="63154">MALGFGRRRSLLTKFYVALLIAVLPLLLLQQLYVLPAIRQQLRDDRIRSVRQLVEAGHGILESYEARVRAGELTPREAQLKAAAMLEGLRYANAEYYWINDLETRLVMHPFLPGRIGEDMKGYQDVTGKRVFVDIVELARQEGEGAVEYLATRPREPQPIPKVSYVKLFAPWGWVLGTGVYVEDIEQEVAAVQRRLWVALLSGVALAGLAGVYFSRRVLRPVRALVDAAGKVARGDLKVTVVAPSHDEVGDLGRAFNAMVGDVQRMLREMGEVSRATETDARHIHRSAAGLRQAAQEQSRSLRTMTDAVMGMTQELAMGASQAELAARAAEANEQAAREGGAVVRGTGEKMKEIARVVERSARMVERLTEWSEEVERAVELISDVADQTRVLAVNTAIEAMRAGENGKGFAVVALEVRNLAERARTAAERIGTLMKESQTETEAAAAQMKQGRLKVSEGLALSAETGKALERIVAGAEEIQRRVKDTAKAHATQAETGEALTLRIHALSNQAVESAADVEQITKAVEDLEARARQLRELVTHFQVERPEAPLSQEEKPEPHRPSAPLPSPSGRGTG</sequence>
<dbReference type="SUPFAM" id="SSF58104">
    <property type="entry name" value="Methyl-accepting chemotaxis protein (MCP) signaling domain"/>
    <property type="match status" value="1"/>
</dbReference>
<evidence type="ECO:0000256" key="6">
    <source>
        <dbReference type="ARBA" id="ARBA00023224"/>
    </source>
</evidence>
<dbReference type="Pfam" id="PF17200">
    <property type="entry name" value="sCache_2"/>
    <property type="match status" value="1"/>
</dbReference>
<feature type="region of interest" description="Disordered" evidence="9">
    <location>
        <begin position="543"/>
        <end position="576"/>
    </location>
</feature>
<dbReference type="SMART" id="SM00283">
    <property type="entry name" value="MA"/>
    <property type="match status" value="1"/>
</dbReference>
<dbReference type="PANTHER" id="PTHR32089">
    <property type="entry name" value="METHYL-ACCEPTING CHEMOTAXIS PROTEIN MCPB"/>
    <property type="match status" value="1"/>
</dbReference>
<keyword evidence="4 10" id="KW-1133">Transmembrane helix</keyword>